<proteinExistence type="predicted"/>
<evidence type="ECO:0000313" key="4">
    <source>
        <dbReference type="Proteomes" id="UP000489351"/>
    </source>
</evidence>
<dbReference type="Proteomes" id="UP000489351">
    <property type="component" value="Unassembled WGS sequence"/>
</dbReference>
<reference evidence="2 3" key="1">
    <citation type="submission" date="2018-12" db="EMBL/GenBank/DDBJ databases">
        <authorList>
            <person name="Lunina O.N."/>
            <person name="Grouzdev D.S."/>
            <person name="Gorlenko V.M."/>
            <person name="Savvichev A.S."/>
        </authorList>
    </citation>
    <scope>NUCLEOTIDE SEQUENCE [LARGE SCALE GENOMIC DNA]</scope>
    <source>
        <strain evidence="2 3">BrKhr-17</strain>
    </source>
</reference>
<evidence type="ECO:0000313" key="2">
    <source>
        <dbReference type="EMBL" id="RTY34973.1"/>
    </source>
</evidence>
<protein>
    <recommendedName>
        <fullName evidence="5">Rap1a immunity protein domain-containing protein</fullName>
    </recommendedName>
</protein>
<dbReference type="AlphaFoldDB" id="A0A3S0NI32"/>
<accession>A0A3S0NI32</accession>
<evidence type="ECO:0008006" key="5">
    <source>
        <dbReference type="Google" id="ProtNLM"/>
    </source>
</evidence>
<dbReference type="RefSeq" id="WP_126385267.1">
    <property type="nucleotide sequence ID" value="NZ_RXYK01000028.1"/>
</dbReference>
<dbReference type="Proteomes" id="UP000279908">
    <property type="component" value="Unassembled WGS sequence"/>
</dbReference>
<name>A0A3S0NI32_CHLPH</name>
<sequence length="152" mass="16731">MHTTRTKVFLLGILLVLVTGKPIFAESSSEYAAMGKAAWSAFECSALAEKSKNTQEQERLFKYGYVVGLKFINAVQSEKVKREDLSNGVPIGMLLLLQGPTPDFILGRVFEGALDSALNDVYNTGGSFNSDETQESIAKNKFWNQNCQLIGK</sequence>
<organism evidence="2 3">
    <name type="scientific">Chlorobium phaeovibrioides</name>
    <dbReference type="NCBI Taxonomy" id="1094"/>
    <lineage>
        <taxon>Bacteria</taxon>
        <taxon>Pseudomonadati</taxon>
        <taxon>Chlorobiota</taxon>
        <taxon>Chlorobiia</taxon>
        <taxon>Chlorobiales</taxon>
        <taxon>Chlorobiaceae</taxon>
        <taxon>Chlorobium/Pelodictyon group</taxon>
        <taxon>Chlorobium</taxon>
    </lineage>
</organism>
<dbReference type="EMBL" id="WUBZ01000107">
    <property type="protein sequence ID" value="MWV55307.1"/>
    <property type="molecule type" value="Genomic_DNA"/>
</dbReference>
<gene>
    <name evidence="2" type="ORF">EKD02_09560</name>
    <name evidence="1" type="ORF">GJ685_09660</name>
</gene>
<evidence type="ECO:0000313" key="3">
    <source>
        <dbReference type="Proteomes" id="UP000279908"/>
    </source>
</evidence>
<dbReference type="EMBL" id="RXYK01000028">
    <property type="protein sequence ID" value="RTY34973.1"/>
    <property type="molecule type" value="Genomic_DNA"/>
</dbReference>
<keyword evidence="4" id="KW-1185">Reference proteome</keyword>
<evidence type="ECO:0000313" key="1">
    <source>
        <dbReference type="EMBL" id="MWV55307.1"/>
    </source>
</evidence>
<reference evidence="1 4" key="2">
    <citation type="submission" date="2019-11" db="EMBL/GenBank/DDBJ databases">
        <title>Green- and brown-colored morphotypes of Chlorobia in the stratified aquatic ecosystems of Kandalaksha Gulf (White Sea): A model for study of the accessory genome evolution.</title>
        <authorList>
            <person name="Grouzdev D.S."/>
        </authorList>
    </citation>
    <scope>NUCLEOTIDE SEQUENCE [LARGE SCALE GENOMIC DNA]</scope>
    <source>
        <strain evidence="1 4">ZM</strain>
    </source>
</reference>
<comment type="caution">
    <text evidence="2">The sequence shown here is derived from an EMBL/GenBank/DDBJ whole genome shotgun (WGS) entry which is preliminary data.</text>
</comment>